<feature type="region of interest" description="Disordered" evidence="6">
    <location>
        <begin position="144"/>
        <end position="179"/>
    </location>
</feature>
<gene>
    <name evidence="8" type="ORF">G210_5320</name>
</gene>
<evidence type="ECO:0000256" key="5">
    <source>
        <dbReference type="ARBA" id="ARBA00023180"/>
    </source>
</evidence>
<keyword evidence="2" id="KW-0134">Cell wall</keyword>
<keyword evidence="3" id="KW-0964">Secreted</keyword>
<keyword evidence="4 7" id="KW-0732">Signal</keyword>
<dbReference type="HOGENOM" id="CLU_1506904_0_0_1"/>
<dbReference type="GO" id="GO:0009277">
    <property type="term" value="C:fungal-type cell wall"/>
    <property type="evidence" value="ECO:0007669"/>
    <property type="project" value="UniProtKB-ARBA"/>
</dbReference>
<feature type="signal peptide" evidence="7">
    <location>
        <begin position="1"/>
        <end position="15"/>
    </location>
</feature>
<evidence type="ECO:0000256" key="3">
    <source>
        <dbReference type="ARBA" id="ARBA00022525"/>
    </source>
</evidence>
<dbReference type="Pfam" id="PF13928">
    <property type="entry name" value="Flocculin_t3"/>
    <property type="match status" value="1"/>
</dbReference>
<organism evidence="8 9">
    <name type="scientific">Candida maltosa (strain Xu316)</name>
    <name type="common">Yeast</name>
    <dbReference type="NCBI Taxonomy" id="1245528"/>
    <lineage>
        <taxon>Eukaryota</taxon>
        <taxon>Fungi</taxon>
        <taxon>Dikarya</taxon>
        <taxon>Ascomycota</taxon>
        <taxon>Saccharomycotina</taxon>
        <taxon>Pichiomycetes</taxon>
        <taxon>Debaryomycetaceae</taxon>
        <taxon>Candida/Lodderomyces clade</taxon>
        <taxon>Candida</taxon>
    </lineage>
</organism>
<comment type="caution">
    <text evidence="8">The sequence shown here is derived from an EMBL/GenBank/DDBJ whole genome shotgun (WGS) entry which is preliminary data.</text>
</comment>
<feature type="non-terminal residue" evidence="8">
    <location>
        <position position="179"/>
    </location>
</feature>
<dbReference type="Proteomes" id="UP000011777">
    <property type="component" value="Unassembled WGS sequence"/>
</dbReference>
<evidence type="ECO:0000256" key="1">
    <source>
        <dbReference type="ARBA" id="ARBA00004191"/>
    </source>
</evidence>
<protein>
    <submittedName>
        <fullName evidence="8">Uncharacterized protein</fullName>
    </submittedName>
</protein>
<evidence type="ECO:0000313" key="8">
    <source>
        <dbReference type="EMBL" id="EMG49838.1"/>
    </source>
</evidence>
<name>M3JCD6_CANMX</name>
<proteinExistence type="predicted"/>
<dbReference type="EMBL" id="AOGT01000475">
    <property type="protein sequence ID" value="EMG49838.1"/>
    <property type="molecule type" value="Genomic_DNA"/>
</dbReference>
<comment type="subcellular location">
    <subcellularLocation>
        <location evidence="1">Secreted</location>
        <location evidence="1">Cell wall</location>
    </subcellularLocation>
</comment>
<accession>M3JCD6</accession>
<sequence>MRVFPFATLLAISSAFWIPKINRGDTSLESAPVKVVKYENSTEPTLGQTQLLSETAPSFELPNLESFNQAKIVLSTSTAIYTALTTTILTVTKCESDSCSHHTLTTGVTIVTITESDTVTEYTTYCPLTSTSTFVTPTTIYSSVQPSESESSVFESSVESSVESSGTESSVYESTPASS</sequence>
<evidence type="ECO:0000313" key="9">
    <source>
        <dbReference type="Proteomes" id="UP000011777"/>
    </source>
</evidence>
<evidence type="ECO:0000256" key="7">
    <source>
        <dbReference type="SAM" id="SignalP"/>
    </source>
</evidence>
<reference evidence="8 9" key="1">
    <citation type="submission" date="2013-02" db="EMBL/GenBank/DDBJ databases">
        <title>Genome sequence of Candida maltosa Xu316, a potential industrial strain for xylitol and ethanol production.</title>
        <authorList>
            <person name="Yu J."/>
            <person name="Wang Q."/>
            <person name="Geng X."/>
            <person name="Bao W."/>
            <person name="He P."/>
            <person name="Cai J."/>
        </authorList>
    </citation>
    <scope>NUCLEOTIDE SEQUENCE [LARGE SCALE GENOMIC DNA]</scope>
    <source>
        <strain evidence="9">Xu316</strain>
    </source>
</reference>
<keyword evidence="9" id="KW-1185">Reference proteome</keyword>
<evidence type="ECO:0000256" key="4">
    <source>
        <dbReference type="ARBA" id="ARBA00022729"/>
    </source>
</evidence>
<dbReference type="AlphaFoldDB" id="M3JCD6"/>
<dbReference type="InterPro" id="IPR025928">
    <property type="entry name" value="Flocculin_t3_rpt"/>
</dbReference>
<keyword evidence="5" id="KW-0325">Glycoprotein</keyword>
<evidence type="ECO:0000256" key="6">
    <source>
        <dbReference type="SAM" id="MobiDB-lite"/>
    </source>
</evidence>
<feature type="chain" id="PRO_5013062348" evidence="7">
    <location>
        <begin position="16"/>
        <end position="179"/>
    </location>
</feature>
<evidence type="ECO:0000256" key="2">
    <source>
        <dbReference type="ARBA" id="ARBA00022512"/>
    </source>
</evidence>